<evidence type="ECO:0000313" key="27">
    <source>
        <dbReference type="Proteomes" id="UP000887561"/>
    </source>
</evidence>
<dbReference type="InterPro" id="IPR036390">
    <property type="entry name" value="WH_DNA-bd_sf"/>
</dbReference>
<evidence type="ECO:0000256" key="14">
    <source>
        <dbReference type="ARBA" id="ARBA00023134"/>
    </source>
</evidence>
<evidence type="ECO:0000256" key="7">
    <source>
        <dbReference type="ARBA" id="ARBA00020815"/>
    </source>
</evidence>
<dbReference type="GO" id="GO:0005905">
    <property type="term" value="C:clathrin-coated pit"/>
    <property type="evidence" value="ECO:0007669"/>
    <property type="project" value="UniProtKB-SubCell"/>
</dbReference>
<evidence type="ECO:0000256" key="16">
    <source>
        <dbReference type="ARBA" id="ARBA00023163"/>
    </source>
</evidence>
<dbReference type="GO" id="GO:0016591">
    <property type="term" value="C:RNA polymerase II, holoenzyme"/>
    <property type="evidence" value="ECO:0007669"/>
    <property type="project" value="UniProtKB-ARBA"/>
</dbReference>
<dbReference type="Pfam" id="PF00025">
    <property type="entry name" value="Arf"/>
    <property type="match status" value="1"/>
</dbReference>
<evidence type="ECO:0000256" key="9">
    <source>
        <dbReference type="ARBA" id="ARBA00022741"/>
    </source>
</evidence>
<feature type="binding site" evidence="23">
    <location>
        <position position="280"/>
    </location>
    <ligand>
        <name>Mg(2+)</name>
        <dbReference type="ChEBI" id="CHEBI:18420"/>
    </ligand>
</feature>
<feature type="compositionally biased region" description="Polar residues" evidence="24">
    <location>
        <begin position="775"/>
        <end position="785"/>
    </location>
</feature>
<evidence type="ECO:0000256" key="13">
    <source>
        <dbReference type="ARBA" id="ARBA00023125"/>
    </source>
</evidence>
<evidence type="ECO:0000256" key="24">
    <source>
        <dbReference type="SAM" id="MobiDB-lite"/>
    </source>
</evidence>
<protein>
    <recommendedName>
        <fullName evidence="7">General transcription factor IIF subunit 2</fullName>
    </recommendedName>
    <alternativeName>
        <fullName evidence="20">Transcription initiation factor IIF subunit beta</fullName>
    </alternativeName>
</protein>
<dbReference type="PROSITE" id="PS00989">
    <property type="entry name" value="CLAT_ADAPTOR_S"/>
    <property type="match status" value="1"/>
</dbReference>
<evidence type="ECO:0000256" key="22">
    <source>
        <dbReference type="PIRSR" id="PIRSR606689-1"/>
    </source>
</evidence>
<feature type="binding site" evidence="22">
    <location>
        <begin position="383"/>
        <end position="386"/>
    </location>
    <ligand>
        <name>GTP</name>
        <dbReference type="ChEBI" id="CHEBI:37565"/>
    </ligand>
</feature>
<evidence type="ECO:0000256" key="18">
    <source>
        <dbReference type="ARBA" id="ARBA00023242"/>
    </source>
</evidence>
<dbReference type="PROSITE" id="PS51417">
    <property type="entry name" value="ARF"/>
    <property type="match status" value="1"/>
</dbReference>
<keyword evidence="8" id="KW-0813">Transport</keyword>
<dbReference type="WBParaSite" id="scaffold2713_cov184.g5306">
    <property type="protein sequence ID" value="scaffold2713_cov184.g5306"/>
    <property type="gene ID" value="scaffold2713_cov184.g5306"/>
</dbReference>
<dbReference type="Gene3D" id="3.30.450.60">
    <property type="match status" value="1"/>
</dbReference>
<feature type="binding site" evidence="23">
    <location>
        <position position="305"/>
    </location>
    <ligand>
        <name>Mg(2+)</name>
        <dbReference type="ChEBI" id="CHEBI:18420"/>
    </ligand>
</feature>
<keyword evidence="14 22" id="KW-0342">GTP-binding</keyword>
<keyword evidence="12" id="KW-0333">Golgi apparatus</keyword>
<keyword evidence="27" id="KW-1185">Reference proteome</keyword>
<dbReference type="Pfam" id="PF01217">
    <property type="entry name" value="Clat_adaptor_s"/>
    <property type="match status" value="1"/>
</dbReference>
<keyword evidence="18" id="KW-0539">Nucleus</keyword>
<dbReference type="GO" id="GO:0003677">
    <property type="term" value="F:DNA binding"/>
    <property type="evidence" value="ECO:0007669"/>
    <property type="project" value="UniProtKB-KW"/>
</dbReference>
<evidence type="ECO:0000256" key="4">
    <source>
        <dbReference type="ARBA" id="ARBA00004600"/>
    </source>
</evidence>
<feature type="domain" description="AP complex mu/sigma subunit" evidence="25">
    <location>
        <begin position="535"/>
        <end position="674"/>
    </location>
</feature>
<accession>A0A915M2A6</accession>
<dbReference type="AlphaFoldDB" id="A0A915M2A6"/>
<feature type="binding site" evidence="22">
    <location>
        <position position="327"/>
    </location>
    <ligand>
        <name>GTP</name>
        <dbReference type="ChEBI" id="CHEBI:37565"/>
    </ligand>
</feature>
<dbReference type="InterPro" id="IPR022775">
    <property type="entry name" value="AP_mu_sigma_su"/>
</dbReference>
<dbReference type="GO" id="GO:0006886">
    <property type="term" value="P:intracellular protein transport"/>
    <property type="evidence" value="ECO:0007669"/>
    <property type="project" value="InterPro"/>
</dbReference>
<evidence type="ECO:0000256" key="20">
    <source>
        <dbReference type="ARBA" id="ARBA00033388"/>
    </source>
</evidence>
<evidence type="ECO:0000256" key="21">
    <source>
        <dbReference type="ARBA" id="ARBA00065677"/>
    </source>
</evidence>
<dbReference type="FunFam" id="1.10.10.10:FF:000035">
    <property type="entry name" value="General transcription factor IIF subunit 2"/>
    <property type="match status" value="1"/>
</dbReference>
<dbReference type="GO" id="GO:0046872">
    <property type="term" value="F:metal ion binding"/>
    <property type="evidence" value="ECO:0007669"/>
    <property type="project" value="UniProtKB-KW"/>
</dbReference>
<keyword evidence="16" id="KW-0804">Transcription</keyword>
<evidence type="ECO:0000256" key="10">
    <source>
        <dbReference type="ARBA" id="ARBA00022927"/>
    </source>
</evidence>
<evidence type="ECO:0000256" key="2">
    <source>
        <dbReference type="ARBA" id="ARBA00004180"/>
    </source>
</evidence>
<dbReference type="InterPro" id="IPR044733">
    <property type="entry name" value="AP1_sigma"/>
</dbReference>
<dbReference type="NCBIfam" id="TIGR00231">
    <property type="entry name" value="small_GTP"/>
    <property type="match status" value="1"/>
</dbReference>
<dbReference type="GO" id="GO:0030121">
    <property type="term" value="C:AP-1 adaptor complex"/>
    <property type="evidence" value="ECO:0007669"/>
    <property type="project" value="InterPro"/>
</dbReference>
<dbReference type="GO" id="GO:0035615">
    <property type="term" value="F:clathrin adaptor activity"/>
    <property type="evidence" value="ECO:0007669"/>
    <property type="project" value="InterPro"/>
</dbReference>
<evidence type="ECO:0000259" key="26">
    <source>
        <dbReference type="Pfam" id="PF02270"/>
    </source>
</evidence>
<keyword evidence="17" id="KW-0168">Coated pit</keyword>
<dbReference type="SUPFAM" id="SSF52540">
    <property type="entry name" value="P-loop containing nucleoside triphosphate hydrolases"/>
    <property type="match status" value="1"/>
</dbReference>
<evidence type="ECO:0000256" key="11">
    <source>
        <dbReference type="ARBA" id="ARBA00023015"/>
    </source>
</evidence>
<dbReference type="SMART" id="SM00178">
    <property type="entry name" value="SAR"/>
    <property type="match status" value="1"/>
</dbReference>
<feature type="domain" description="TFIIF beta subunit HTH" evidence="26">
    <location>
        <begin position="165"/>
        <end position="229"/>
    </location>
</feature>
<dbReference type="SUPFAM" id="SSF46785">
    <property type="entry name" value="Winged helix' DNA-binding domain"/>
    <property type="match status" value="1"/>
</dbReference>
<evidence type="ECO:0000256" key="15">
    <source>
        <dbReference type="ARBA" id="ARBA00023136"/>
    </source>
</evidence>
<feature type="binding site" evidence="22">
    <location>
        <begin position="273"/>
        <end position="280"/>
    </location>
    <ligand>
        <name>GTP</name>
        <dbReference type="ChEBI" id="CHEBI:37565"/>
    </ligand>
</feature>
<comment type="similarity">
    <text evidence="5">Belongs to the adaptor complexes small subunit family.</text>
</comment>
<keyword evidence="9 22" id="KW-0547">Nucleotide-binding</keyword>
<comment type="subcellular location">
    <subcellularLocation>
        <location evidence="2">Cytoplasmic vesicle membrane</location>
        <topology evidence="2">Peripheral membrane protein</topology>
        <orientation evidence="2">Cytoplasmic side</orientation>
    </subcellularLocation>
    <subcellularLocation>
        <location evidence="3">Golgi apparatus</location>
    </subcellularLocation>
    <subcellularLocation>
        <location evidence="4">Membrane</location>
        <location evidence="4">Clathrin-coated pit</location>
    </subcellularLocation>
    <subcellularLocation>
        <location evidence="1">Nucleus</location>
    </subcellularLocation>
</comment>
<evidence type="ECO:0000256" key="8">
    <source>
        <dbReference type="ARBA" id="ARBA00022448"/>
    </source>
</evidence>
<keyword evidence="23" id="KW-0460">Magnesium</keyword>
<dbReference type="SMART" id="SM00177">
    <property type="entry name" value="ARF"/>
    <property type="match status" value="1"/>
</dbReference>
<keyword evidence="23" id="KW-0479">Metal-binding</keyword>
<dbReference type="InterPro" id="IPR006689">
    <property type="entry name" value="Small_GTPase_ARF/SAR"/>
</dbReference>
<dbReference type="FunFam" id="3.30.450.60:FF:000005">
    <property type="entry name" value="AP complex subunit sigma"/>
    <property type="match status" value="1"/>
</dbReference>
<dbReference type="Gene3D" id="3.40.50.300">
    <property type="entry name" value="P-loop containing nucleotide triphosphate hydrolases"/>
    <property type="match status" value="1"/>
</dbReference>
<dbReference type="GO" id="GO:0003924">
    <property type="term" value="F:GTPase activity"/>
    <property type="evidence" value="ECO:0007669"/>
    <property type="project" value="InterPro"/>
</dbReference>
<evidence type="ECO:0000256" key="12">
    <source>
        <dbReference type="ARBA" id="ARBA00023034"/>
    </source>
</evidence>
<evidence type="ECO:0000313" key="28">
    <source>
        <dbReference type="WBParaSite" id="scaffold2713_cov184.g5306"/>
    </source>
</evidence>
<keyword evidence="19" id="KW-0968">Cytoplasmic vesicle</keyword>
<dbReference type="PANTHER" id="PTHR11753">
    <property type="entry name" value="ADAPTOR COMPLEXES SMALL SUBUNIT FAMILY"/>
    <property type="match status" value="1"/>
</dbReference>
<feature type="region of interest" description="Disordered" evidence="24">
    <location>
        <begin position="766"/>
        <end position="785"/>
    </location>
</feature>
<dbReference type="Proteomes" id="UP000887561">
    <property type="component" value="Unplaced"/>
</dbReference>
<comment type="subunit">
    <text evidence="21">Adaptor protein complex 1 (AP-1) is a heterotetramer composed of two large adaptins (gamma-type subunit AP1G1 and beta-type subunit AP1B1), a medium adaptin (mu-type subunit AP1M1 or AP1M2) and a small adaptin (sigma-type subunit AP1S1 or AP1S2 or AP1S3).</text>
</comment>
<dbReference type="InterPro" id="IPR005225">
    <property type="entry name" value="Small_GTP-bd"/>
</dbReference>
<name>A0A915M2A6_MELJA</name>
<reference evidence="28" key="1">
    <citation type="submission" date="2022-11" db="UniProtKB">
        <authorList>
            <consortium name="WormBaseParasite"/>
        </authorList>
    </citation>
    <scope>IDENTIFICATION</scope>
</reference>
<evidence type="ECO:0000256" key="5">
    <source>
        <dbReference type="ARBA" id="ARBA00006972"/>
    </source>
</evidence>
<evidence type="ECO:0000256" key="6">
    <source>
        <dbReference type="ARBA" id="ARBA00009543"/>
    </source>
</evidence>
<dbReference type="GO" id="GO:0005525">
    <property type="term" value="F:GTP binding"/>
    <property type="evidence" value="ECO:0007669"/>
    <property type="project" value="UniProtKB-KW"/>
</dbReference>
<dbReference type="SUPFAM" id="SSF64356">
    <property type="entry name" value="SNARE-like"/>
    <property type="match status" value="1"/>
</dbReference>
<keyword evidence="13" id="KW-0238">DNA-binding</keyword>
<dbReference type="InterPro" id="IPR027417">
    <property type="entry name" value="P-loop_NTPase"/>
</dbReference>
<evidence type="ECO:0000256" key="23">
    <source>
        <dbReference type="PIRSR" id="PIRSR606689-2"/>
    </source>
</evidence>
<dbReference type="GO" id="GO:0006367">
    <property type="term" value="P:transcription initiation at RNA polymerase II promoter"/>
    <property type="evidence" value="ECO:0007669"/>
    <property type="project" value="UniProtKB-ARBA"/>
</dbReference>
<dbReference type="InterPro" id="IPR000804">
    <property type="entry name" value="Clathrin_sm-chain_CS"/>
</dbReference>
<dbReference type="InterPro" id="IPR016635">
    <property type="entry name" value="AP_complex_ssu"/>
</dbReference>
<keyword evidence="10" id="KW-0653">Protein transport</keyword>
<evidence type="ECO:0000256" key="3">
    <source>
        <dbReference type="ARBA" id="ARBA00004555"/>
    </source>
</evidence>
<evidence type="ECO:0000256" key="19">
    <source>
        <dbReference type="ARBA" id="ARBA00023329"/>
    </source>
</evidence>
<organism evidence="27 28">
    <name type="scientific">Meloidogyne javanica</name>
    <name type="common">Root-knot nematode worm</name>
    <dbReference type="NCBI Taxonomy" id="6303"/>
    <lineage>
        <taxon>Eukaryota</taxon>
        <taxon>Metazoa</taxon>
        <taxon>Ecdysozoa</taxon>
        <taxon>Nematoda</taxon>
        <taxon>Chromadorea</taxon>
        <taxon>Rhabditida</taxon>
        <taxon>Tylenchina</taxon>
        <taxon>Tylenchomorpha</taxon>
        <taxon>Tylenchoidea</taxon>
        <taxon>Meloidogynidae</taxon>
        <taxon>Meloidogyninae</taxon>
        <taxon>Meloidogyne</taxon>
        <taxon>Meloidogyne incognita group</taxon>
    </lineage>
</organism>
<dbReference type="InterPro" id="IPR011012">
    <property type="entry name" value="Longin-like_dom_sf"/>
</dbReference>
<dbReference type="InterPro" id="IPR036388">
    <property type="entry name" value="WH-like_DNA-bd_sf"/>
</dbReference>
<keyword evidence="11" id="KW-0805">Transcription regulation</keyword>
<comment type="similarity">
    <text evidence="6">Belongs to the TFIIF beta subunit family.</text>
</comment>
<sequence length="785" mass="90732">MIHFQWFRVGFNFGNMKFPWTLGFHTGLSAIFGLYASHWLRSDTINQKSTDSKIMDIPQQHKFITRDVKNQSFAVLSEDKSGLEEDSELVTGKLSIEGRIVIRAECQPPNSVDYMKMKIQQIQKISQPKKTVQQVERAVVKYKPINAHQEHIAKDKAKKEGTRAVRLEKDDVVKLLFHAFEKHQFYRQIDLQKLTNQPAGMVRDVLNDIGLYHDSAPHKSMWELKPEYRNYNEELAKNIEKKEVVYSSFMFALVKGVYEEISKRDEYFITILGLDGAGKTTYLEMVKRLLDNRHKERDLHKITSTVGLNHSKIVLNEFILNLCDLGGQADLRYIWDDYIKECHATIFVVDSVDSQRFNEAISCLEQILSNSNVQKQPFLVLLNKCDNEMSPLQINGYKEDYVVKDNENSSDISKDDFQQTTFQSTSGGWRSFELDNNEGVNGDWEQNSDCGSSSFSSSIPLSTSMTAVIKSEIDSRLGEVLQGDVAIFSISVSQTKCRCKKECQLVNKCLKIEEQGNLSKLTDLETKYKFAQLNMIHYMLLFSRQGKLRLQKWYVAYPDKVKKKITRELVTTILARKPKMCAFLEYKDLKVVYKRYASLYFCCTIEQSDNELICLEIIHRYVELLDRYFGSVCELDIIFNFEKAYFILDEFLLAGEVQETSKKQVLKAISAQDLLQDVSQLTRMEEGQPCQRFTIIPIKGMEAIQKNFASYGKDGDRAAEEFIQQKKMTLARRFQLYERGYALVLKEDSRETYFDNANVQITFGEKRGKERSKSTESAITDKNSD</sequence>
<dbReference type="GO" id="GO:0090575">
    <property type="term" value="C:RNA polymerase II transcription regulator complex"/>
    <property type="evidence" value="ECO:0007669"/>
    <property type="project" value="UniProtKB-ARBA"/>
</dbReference>
<dbReference type="Gene3D" id="1.10.10.10">
    <property type="entry name" value="Winged helix-like DNA-binding domain superfamily/Winged helix DNA-binding domain"/>
    <property type="match status" value="1"/>
</dbReference>
<evidence type="ECO:0000256" key="1">
    <source>
        <dbReference type="ARBA" id="ARBA00004123"/>
    </source>
</evidence>
<dbReference type="InterPro" id="IPR040450">
    <property type="entry name" value="TFIIF_beta_HTH"/>
</dbReference>
<evidence type="ECO:0000256" key="17">
    <source>
        <dbReference type="ARBA" id="ARBA00023176"/>
    </source>
</evidence>
<dbReference type="CDD" id="cd14831">
    <property type="entry name" value="AP1_sigma"/>
    <property type="match status" value="1"/>
</dbReference>
<proteinExistence type="inferred from homology"/>
<dbReference type="GO" id="GO:0006368">
    <property type="term" value="P:transcription elongation by RNA polymerase II"/>
    <property type="evidence" value="ECO:0007669"/>
    <property type="project" value="UniProtKB-ARBA"/>
</dbReference>
<evidence type="ECO:0000259" key="25">
    <source>
        <dbReference type="Pfam" id="PF01217"/>
    </source>
</evidence>
<dbReference type="Pfam" id="PF02270">
    <property type="entry name" value="TFIIF_beta"/>
    <property type="match status" value="1"/>
</dbReference>
<keyword evidence="15" id="KW-0472">Membrane</keyword>